<dbReference type="InterPro" id="IPR007329">
    <property type="entry name" value="FMN-bd"/>
</dbReference>
<dbReference type="NCBIfam" id="TIGR01947">
    <property type="entry name" value="rnfG"/>
    <property type="match status" value="1"/>
</dbReference>
<keyword evidence="6" id="KW-1003">Cell membrane</keyword>
<keyword evidence="1 6" id="KW-0813">Transport</keyword>
<dbReference type="PANTHER" id="PTHR36118">
    <property type="entry name" value="ION-TRANSLOCATING OXIDOREDUCTASE COMPLEX SUBUNIT G"/>
    <property type="match status" value="1"/>
</dbReference>
<keyword evidence="6" id="KW-0472">Membrane</keyword>
<evidence type="ECO:0000313" key="8">
    <source>
        <dbReference type="EMBL" id="HIQ96955.1"/>
    </source>
</evidence>
<keyword evidence="5 6" id="KW-0249">Electron transport</keyword>
<protein>
    <recommendedName>
        <fullName evidence="6">Ion-translocating oxidoreductase complex subunit G</fullName>
        <ecNumber evidence="6">7.-.-.-</ecNumber>
    </recommendedName>
    <alternativeName>
        <fullName evidence="6">Rnf electron transport complex subunit G</fullName>
    </alternativeName>
</protein>
<dbReference type="GO" id="GO:0022900">
    <property type="term" value="P:electron transport chain"/>
    <property type="evidence" value="ECO:0007669"/>
    <property type="project" value="UniProtKB-UniRule"/>
</dbReference>
<dbReference type="AlphaFoldDB" id="A0A9D0ZX08"/>
<organism evidence="8 9">
    <name type="scientific">Candidatus Limivivens merdigallinarum</name>
    <dbReference type="NCBI Taxonomy" id="2840859"/>
    <lineage>
        <taxon>Bacteria</taxon>
        <taxon>Bacillati</taxon>
        <taxon>Bacillota</taxon>
        <taxon>Clostridia</taxon>
        <taxon>Lachnospirales</taxon>
        <taxon>Lachnospiraceae</taxon>
        <taxon>Lachnospiraceae incertae sedis</taxon>
        <taxon>Candidatus Limivivens</taxon>
    </lineage>
</organism>
<dbReference type="GO" id="GO:0010181">
    <property type="term" value="F:FMN binding"/>
    <property type="evidence" value="ECO:0007669"/>
    <property type="project" value="InterPro"/>
</dbReference>
<comment type="cofactor">
    <cofactor evidence="6">
        <name>FMN</name>
        <dbReference type="ChEBI" id="CHEBI:58210"/>
    </cofactor>
</comment>
<accession>A0A9D0ZX08</accession>
<keyword evidence="6" id="KW-1133">Transmembrane helix</keyword>
<comment type="similarity">
    <text evidence="6">Belongs to the RnfG family.</text>
</comment>
<dbReference type="PIRSF" id="PIRSF006091">
    <property type="entry name" value="E_trnsport_RnfG"/>
    <property type="match status" value="1"/>
</dbReference>
<comment type="subunit">
    <text evidence="6">The complex is composed of six subunits: RnfA, RnfB, RnfC, RnfD, RnfE and RnfG.</text>
</comment>
<evidence type="ECO:0000256" key="6">
    <source>
        <dbReference type="HAMAP-Rule" id="MF_00479"/>
    </source>
</evidence>
<reference evidence="8" key="2">
    <citation type="journal article" date="2021" name="PeerJ">
        <title>Extensive microbial diversity within the chicken gut microbiome revealed by metagenomics and culture.</title>
        <authorList>
            <person name="Gilroy R."/>
            <person name="Ravi A."/>
            <person name="Getino M."/>
            <person name="Pursley I."/>
            <person name="Horton D.L."/>
            <person name="Alikhan N.F."/>
            <person name="Baker D."/>
            <person name="Gharbi K."/>
            <person name="Hall N."/>
            <person name="Watson M."/>
            <person name="Adriaenssens E.M."/>
            <person name="Foster-Nyarko E."/>
            <person name="Jarju S."/>
            <person name="Secka A."/>
            <person name="Antonio M."/>
            <person name="Oren A."/>
            <person name="Chaudhuri R.R."/>
            <person name="La Ragione R."/>
            <person name="Hildebrand F."/>
            <person name="Pallen M.J."/>
        </authorList>
    </citation>
    <scope>NUCLEOTIDE SEQUENCE</scope>
    <source>
        <strain evidence="8">ChiSjej3B21-11622</strain>
    </source>
</reference>
<evidence type="ECO:0000256" key="4">
    <source>
        <dbReference type="ARBA" id="ARBA00022643"/>
    </source>
</evidence>
<dbReference type="SMART" id="SM00900">
    <property type="entry name" value="FMN_bind"/>
    <property type="match status" value="1"/>
</dbReference>
<gene>
    <name evidence="6" type="primary">rnfG</name>
    <name evidence="8" type="ORF">IAB26_10365</name>
</gene>
<sequence length="207" mass="21963">MSKIIKNALILMAITLVAGLALGFVYDITKEPIAEQEQKAKAEAYEAVFPDAATLETIPEIEDVTADAREVLDAKGLTQEDILEVMLAKDDAGNTLGVVMNITTHEGYGGDINFSMGIQKDGTVNGIQILSISETAGLGMKAAEEDFYGQYAGKKVDSFNYTKTGASADNEINAISGATITTNAVTNGVNAGIYYYQSLMEGGILDE</sequence>
<dbReference type="HAMAP" id="MF_00479">
    <property type="entry name" value="RsxG_RnfG"/>
    <property type="match status" value="1"/>
</dbReference>
<reference evidence="8" key="1">
    <citation type="submission" date="2020-10" db="EMBL/GenBank/DDBJ databases">
        <authorList>
            <person name="Gilroy R."/>
        </authorList>
    </citation>
    <scope>NUCLEOTIDE SEQUENCE</scope>
    <source>
        <strain evidence="8">ChiSjej3B21-11622</strain>
    </source>
</reference>
<dbReference type="InterPro" id="IPR010209">
    <property type="entry name" value="Ion_transpt_RnfG/RsxG"/>
</dbReference>
<dbReference type="GO" id="GO:0009055">
    <property type="term" value="F:electron transfer activity"/>
    <property type="evidence" value="ECO:0007669"/>
    <property type="project" value="InterPro"/>
</dbReference>
<dbReference type="EMBL" id="DVFT01000155">
    <property type="protein sequence ID" value="HIQ96955.1"/>
    <property type="molecule type" value="Genomic_DNA"/>
</dbReference>
<dbReference type="EC" id="7.-.-.-" evidence="6"/>
<comment type="subcellular location">
    <subcellularLocation>
        <location evidence="6">Cell membrane</location>
        <topology evidence="6">Single-pass membrane protein</topology>
    </subcellularLocation>
</comment>
<name>A0A9D0ZX08_9FIRM</name>
<keyword evidence="2 6" id="KW-0597">Phosphoprotein</keyword>
<evidence type="ECO:0000313" key="9">
    <source>
        <dbReference type="Proteomes" id="UP000886886"/>
    </source>
</evidence>
<comment type="caution">
    <text evidence="8">The sequence shown here is derived from an EMBL/GenBank/DDBJ whole genome shotgun (WGS) entry which is preliminary data.</text>
</comment>
<keyword evidence="6" id="KW-1278">Translocase</keyword>
<dbReference type="PANTHER" id="PTHR36118:SF1">
    <property type="entry name" value="ION-TRANSLOCATING OXIDOREDUCTASE COMPLEX SUBUNIT G"/>
    <property type="match status" value="1"/>
</dbReference>
<keyword evidence="3 6" id="KW-0285">Flavoprotein</keyword>
<keyword evidence="6" id="KW-0812">Transmembrane</keyword>
<comment type="function">
    <text evidence="6">Part of a membrane-bound complex that couples electron transfer with translocation of ions across the membrane.</text>
</comment>
<dbReference type="GO" id="GO:0005886">
    <property type="term" value="C:plasma membrane"/>
    <property type="evidence" value="ECO:0007669"/>
    <property type="project" value="UniProtKB-SubCell"/>
</dbReference>
<dbReference type="Pfam" id="PF04205">
    <property type="entry name" value="FMN_bind"/>
    <property type="match status" value="1"/>
</dbReference>
<feature type="domain" description="FMN-binding" evidence="7">
    <location>
        <begin position="107"/>
        <end position="196"/>
    </location>
</feature>
<evidence type="ECO:0000256" key="1">
    <source>
        <dbReference type="ARBA" id="ARBA00022448"/>
    </source>
</evidence>
<evidence type="ECO:0000256" key="2">
    <source>
        <dbReference type="ARBA" id="ARBA00022553"/>
    </source>
</evidence>
<proteinExistence type="inferred from homology"/>
<evidence type="ECO:0000259" key="7">
    <source>
        <dbReference type="SMART" id="SM00900"/>
    </source>
</evidence>
<feature type="modified residue" description="FMN phosphoryl threonine" evidence="6">
    <location>
        <position position="179"/>
    </location>
</feature>
<dbReference type="Proteomes" id="UP000886886">
    <property type="component" value="Unassembled WGS sequence"/>
</dbReference>
<evidence type="ECO:0000256" key="5">
    <source>
        <dbReference type="ARBA" id="ARBA00022982"/>
    </source>
</evidence>
<keyword evidence="4 6" id="KW-0288">FMN</keyword>
<evidence type="ECO:0000256" key="3">
    <source>
        <dbReference type="ARBA" id="ARBA00022630"/>
    </source>
</evidence>